<feature type="compositionally biased region" description="Polar residues" evidence="1">
    <location>
        <begin position="79"/>
        <end position="100"/>
    </location>
</feature>
<dbReference type="Gene3D" id="2.60.40.10">
    <property type="entry name" value="Immunoglobulins"/>
    <property type="match status" value="3"/>
</dbReference>
<dbReference type="InterPro" id="IPR049826">
    <property type="entry name" value="Ig-like_ice"/>
</dbReference>
<dbReference type="RefSeq" id="WP_124796549.1">
    <property type="nucleotide sequence ID" value="NZ_RQYC01000067.1"/>
</dbReference>
<evidence type="ECO:0000313" key="3">
    <source>
        <dbReference type="Proteomes" id="UP000269923"/>
    </source>
</evidence>
<feature type="region of interest" description="Disordered" evidence="1">
    <location>
        <begin position="69"/>
        <end position="107"/>
    </location>
</feature>
<sequence length="348" mass="35034">DGSEPIVWIESYGEQVLMPVASSGEMATPVAQTAAISSSAAVTAQTVSGSPLMWGAGALVAVGGIAAAASGGKGGGGSNEPNHTPQNSPNPPSGTGNKSDAGNPLPVAQPEITLNAITADNTLNRAEATDSVTVSGTVKNAANGDTVVLKIGNHNVETTIQNGSFSQAVDGKVLANANSITATVNGKDGSHSAVKTYSVDTEIATPIIKLKPITADNIINIAESKQTAVTVSGSVQHAKDGDTVVLRVGNAEYRATVAKGEFSTVVDGNTLANHQSISATVDTADTAGNTAQGTAQHAYRVVTTPPTGTISLDAITGDNIINRTESQGKIRISGRTEKVADGSEVIIS</sequence>
<feature type="non-terminal residue" evidence="2">
    <location>
        <position position="348"/>
    </location>
</feature>
<dbReference type="EMBL" id="RQYC01000067">
    <property type="protein sequence ID" value="RRD87770.1"/>
    <property type="molecule type" value="Genomic_DNA"/>
</dbReference>
<name>A0A3P2A0I0_9NEIS</name>
<feature type="non-terminal residue" evidence="2">
    <location>
        <position position="1"/>
    </location>
</feature>
<evidence type="ECO:0000256" key="1">
    <source>
        <dbReference type="SAM" id="MobiDB-lite"/>
    </source>
</evidence>
<comment type="caution">
    <text evidence="2">The sequence shown here is derived from an EMBL/GenBank/DDBJ whole genome shotgun (WGS) entry which is preliminary data.</text>
</comment>
<dbReference type="NCBIfam" id="NF033510">
    <property type="entry name" value="Ca_tandemer"/>
    <property type="match status" value="2"/>
</dbReference>
<gene>
    <name evidence="2" type="ORF">EII21_11510</name>
</gene>
<dbReference type="OrthoDB" id="480426at2"/>
<organism evidence="2 3">
    <name type="scientific">Conchiformibius steedae</name>
    <dbReference type="NCBI Taxonomy" id="153493"/>
    <lineage>
        <taxon>Bacteria</taxon>
        <taxon>Pseudomonadati</taxon>
        <taxon>Pseudomonadota</taxon>
        <taxon>Betaproteobacteria</taxon>
        <taxon>Neisseriales</taxon>
        <taxon>Neisseriaceae</taxon>
        <taxon>Conchiformibius</taxon>
    </lineage>
</organism>
<proteinExistence type="predicted"/>
<protein>
    <submittedName>
        <fullName evidence="2">Ig-like domain-containing protein</fullName>
    </submittedName>
</protein>
<reference evidence="2 3" key="1">
    <citation type="submission" date="2018-11" db="EMBL/GenBank/DDBJ databases">
        <title>Genomes From Bacteria Associated with the Canine Oral Cavity: a Test Case for Automated Genome-Based Taxonomic Assignment.</title>
        <authorList>
            <person name="Coil D.A."/>
            <person name="Jospin G."/>
            <person name="Darling A.E."/>
            <person name="Wallis C."/>
            <person name="Davis I.J."/>
            <person name="Harris S."/>
            <person name="Eisen J.A."/>
            <person name="Holcombe L.J."/>
            <person name="O'Flynn C."/>
        </authorList>
    </citation>
    <scope>NUCLEOTIDE SEQUENCE [LARGE SCALE GENOMIC DNA]</scope>
    <source>
        <strain evidence="2 3">COT-280</strain>
    </source>
</reference>
<keyword evidence="3" id="KW-1185">Reference proteome</keyword>
<accession>A0A3P2A0I0</accession>
<dbReference type="AlphaFoldDB" id="A0A3P2A0I0"/>
<evidence type="ECO:0000313" key="2">
    <source>
        <dbReference type="EMBL" id="RRD87770.1"/>
    </source>
</evidence>
<dbReference type="InterPro" id="IPR013783">
    <property type="entry name" value="Ig-like_fold"/>
</dbReference>
<dbReference type="NCBIfam" id="NF012196">
    <property type="entry name" value="Ig_like_ice"/>
    <property type="match status" value="2"/>
</dbReference>
<dbReference type="Proteomes" id="UP000269923">
    <property type="component" value="Unassembled WGS sequence"/>
</dbReference>